<dbReference type="EMBL" id="KZ613942">
    <property type="protein sequence ID" value="PMD43780.1"/>
    <property type="molecule type" value="Genomic_DNA"/>
</dbReference>
<feature type="transmembrane region" description="Helical" evidence="2">
    <location>
        <begin position="33"/>
        <end position="53"/>
    </location>
</feature>
<dbReference type="AlphaFoldDB" id="A0A2J6RZ40"/>
<feature type="transmembrane region" description="Helical" evidence="2">
    <location>
        <begin position="59"/>
        <end position="79"/>
    </location>
</feature>
<feature type="region of interest" description="Disordered" evidence="1">
    <location>
        <begin position="107"/>
        <end position="138"/>
    </location>
</feature>
<feature type="transmembrane region" description="Helical" evidence="2">
    <location>
        <begin position="165"/>
        <end position="186"/>
    </location>
</feature>
<keyword evidence="4" id="KW-1185">Reference proteome</keyword>
<feature type="transmembrane region" description="Helical" evidence="2">
    <location>
        <begin position="206"/>
        <end position="223"/>
    </location>
</feature>
<gene>
    <name evidence="3" type="ORF">L207DRAFT_580608</name>
</gene>
<proteinExistence type="predicted"/>
<evidence type="ECO:0000256" key="1">
    <source>
        <dbReference type="SAM" id="MobiDB-lite"/>
    </source>
</evidence>
<dbReference type="OrthoDB" id="2150604at2759"/>
<keyword evidence="2" id="KW-0472">Membrane</keyword>
<keyword evidence="2" id="KW-0812">Transmembrane</keyword>
<accession>A0A2J6RZ40</accession>
<feature type="compositionally biased region" description="Basic and acidic residues" evidence="1">
    <location>
        <begin position="120"/>
        <end position="135"/>
    </location>
</feature>
<protein>
    <submittedName>
        <fullName evidence="3">Uncharacterized protein</fullName>
    </submittedName>
</protein>
<name>A0A2J6RZ40_HYAVF</name>
<sequence>MYHHAKFVLNESKLVKEEMEVINEWKAARLEELNFVGIVAALLASVITSIITGNVTLSWPIRALCLSALISVLISICIATQQTITLTRMCYDQRSVQEFRHALTKYERKARRTNSPQEGLEIRGGRQDNSSSKDSDDIEVGVRICRTEDTFDEPRKELEPSKLQVYVWQIPFMLLTISIILFIVGLNIWVFEAAVKELGWGDDRKVAVVFGATAVFVIANYGLSCVTRMRLVG</sequence>
<keyword evidence="2" id="KW-1133">Transmembrane helix</keyword>
<organism evidence="3 4">
    <name type="scientific">Hyaloscypha variabilis (strain UAMH 11265 / GT02V1 / F)</name>
    <name type="common">Meliniomyces variabilis</name>
    <dbReference type="NCBI Taxonomy" id="1149755"/>
    <lineage>
        <taxon>Eukaryota</taxon>
        <taxon>Fungi</taxon>
        <taxon>Dikarya</taxon>
        <taxon>Ascomycota</taxon>
        <taxon>Pezizomycotina</taxon>
        <taxon>Leotiomycetes</taxon>
        <taxon>Helotiales</taxon>
        <taxon>Hyaloscyphaceae</taxon>
        <taxon>Hyaloscypha</taxon>
        <taxon>Hyaloscypha variabilis</taxon>
    </lineage>
</organism>
<evidence type="ECO:0000256" key="2">
    <source>
        <dbReference type="SAM" id="Phobius"/>
    </source>
</evidence>
<reference evidence="3 4" key="1">
    <citation type="submission" date="2016-04" db="EMBL/GenBank/DDBJ databases">
        <title>A degradative enzymes factory behind the ericoid mycorrhizal symbiosis.</title>
        <authorList>
            <consortium name="DOE Joint Genome Institute"/>
            <person name="Martino E."/>
            <person name="Morin E."/>
            <person name="Grelet G."/>
            <person name="Kuo A."/>
            <person name="Kohler A."/>
            <person name="Daghino S."/>
            <person name="Barry K."/>
            <person name="Choi C."/>
            <person name="Cichocki N."/>
            <person name="Clum A."/>
            <person name="Copeland A."/>
            <person name="Hainaut M."/>
            <person name="Haridas S."/>
            <person name="Labutti K."/>
            <person name="Lindquist E."/>
            <person name="Lipzen A."/>
            <person name="Khouja H.-R."/>
            <person name="Murat C."/>
            <person name="Ohm R."/>
            <person name="Olson A."/>
            <person name="Spatafora J."/>
            <person name="Veneault-Fourrey C."/>
            <person name="Henrissat B."/>
            <person name="Grigoriev I."/>
            <person name="Martin F."/>
            <person name="Perotto S."/>
        </authorList>
    </citation>
    <scope>NUCLEOTIDE SEQUENCE [LARGE SCALE GENOMIC DNA]</scope>
    <source>
        <strain evidence="3 4">F</strain>
    </source>
</reference>
<dbReference type="STRING" id="1149755.A0A2J6RZ40"/>
<evidence type="ECO:0000313" key="3">
    <source>
        <dbReference type="EMBL" id="PMD43780.1"/>
    </source>
</evidence>
<evidence type="ECO:0000313" key="4">
    <source>
        <dbReference type="Proteomes" id="UP000235786"/>
    </source>
</evidence>
<dbReference type="Proteomes" id="UP000235786">
    <property type="component" value="Unassembled WGS sequence"/>
</dbReference>